<evidence type="ECO:0000256" key="10">
    <source>
        <dbReference type="RuleBase" id="RU364115"/>
    </source>
</evidence>
<dbReference type="InterPro" id="IPR040980">
    <property type="entry name" value="SWI2_SNF2"/>
</dbReference>
<dbReference type="Gene3D" id="3.90.1570.50">
    <property type="match status" value="1"/>
</dbReference>
<dbReference type="InterPro" id="IPR004473">
    <property type="entry name" value="Restrct_endonuc_typeI_HsdR"/>
</dbReference>
<keyword evidence="6" id="KW-0255">Endonuclease</keyword>
<dbReference type="GO" id="GO:0009307">
    <property type="term" value="P:DNA restriction-modification system"/>
    <property type="evidence" value="ECO:0007669"/>
    <property type="project" value="UniProtKB-KW"/>
</dbReference>
<sequence length="947" mass="111146">MTSQSELILEQNLISQLAANGYDKVTIKDETDLLVNLKKQLEKHNNKVFSDSDFKQILNHLSKSNNIFEKALLLRDKFAFKNDNNELVYVEFINMDFWCQNQYQVTNQITVEGTYKNRYDVTILINGLPLVQIELKKTGIELKEAYNQINRYQKHSFSSNTGLFNFIQLFVISNGVNTKYFSNFGNKKPDFKQTFYWTDDNNKRISKLEDFANTFLEKCHLSKMITKYIVLHDTDKMLMVLRPYQFFAVERIIDKVKNSNSNGYIWHTTGSGKTLTSFKASQILSQLPKVDKVVFCVDRQDLDYQTAKEFNAFKPDCIDPTNDTRNLVQQFKDTNNKLIVTTIQKLYNAISKEYHLKTMDNLKDKKIVFIFDECHRSQFGDTHKKITKYFNNYQLFGFTGTPIFVDNAQSKSKENQTTASLFGTQLHSYVITDAIKDENVLRFSVEYVGKYKEKENSHNEVDIDVEAIDTKELMESPERLEKIANYIIQQHPIKTHNKEFTAMFCVSSVEVLIKYYDLFQKLKQEGKHNLKTATIFSYGANDDMITDVEDFDSKDFNEVAEPTEDYYAYHKRDKLESYIQDYNQTFKMNFSTRDSESFYNYYKDIANRVRNKQIDILFVVNMFLTGFDSKTLNTLFVDKNLKHHGLIQAYSRTNRILGEKKSQGNIVVFRNLKKATDDAIALFSNKEAKEIIIMQPYDKYVNDINEAYQKLIEIVPNFEAVDELYSEEEELEFIRAFRDIIRLKNIISSYVDFSFEDIELDEQEFENYKSKYLDLYDKTREVKEKTSILDEVDFELELIHRDDITVSYILALLANLKNSTPEERARKQKEILDLVAGETKLRSKRELIEKFIVENLPLIQSENIEEDYTNFMNSEKLKAFNKFVADEKLNADKLKKLTEDYIFTQRTPTKQEVVAVLENQPSIMQRSSIGDMILSKFMNFVNTFFND</sequence>
<dbReference type="GO" id="GO:0005524">
    <property type="term" value="F:ATP binding"/>
    <property type="evidence" value="ECO:0007669"/>
    <property type="project" value="UniProtKB-KW"/>
</dbReference>
<protein>
    <recommendedName>
        <fullName evidence="10">Type I restriction enzyme endonuclease subunit</fullName>
        <shortName evidence="10">R protein</shortName>
        <ecNumber evidence="10">3.1.21.3</ecNumber>
    </recommendedName>
</protein>
<dbReference type="Gene3D" id="3.40.50.300">
    <property type="entry name" value="P-loop containing nucleotide triphosphate hydrolases"/>
    <property type="match status" value="2"/>
</dbReference>
<dbReference type="OrthoDB" id="9758243at2"/>
<dbReference type="Proteomes" id="UP000237310">
    <property type="component" value="Unassembled WGS sequence"/>
</dbReference>
<dbReference type="CDD" id="cd18800">
    <property type="entry name" value="SF2_C_EcoR124I-like"/>
    <property type="match status" value="1"/>
</dbReference>
<dbReference type="CDD" id="cd18030">
    <property type="entry name" value="DEXHc_RE_I_HsdR"/>
    <property type="match status" value="1"/>
</dbReference>
<keyword evidence="5 10" id="KW-0680">Restriction system</keyword>
<proteinExistence type="inferred from homology"/>
<reference evidence="12 13" key="1">
    <citation type="submission" date="2018-01" db="EMBL/GenBank/DDBJ databases">
        <authorList>
            <person name="Gaut B.S."/>
            <person name="Morton B.R."/>
            <person name="Clegg M.T."/>
            <person name="Duvall M.R."/>
        </authorList>
    </citation>
    <scope>NUCLEOTIDE SEQUENCE [LARGE SCALE GENOMIC DNA]</scope>
    <source>
        <strain evidence="12 13">HR-AY</strain>
    </source>
</reference>
<dbReference type="RefSeq" id="WP_103805455.1">
    <property type="nucleotide sequence ID" value="NZ_PQVG01000003.1"/>
</dbReference>
<keyword evidence="8 10" id="KW-0067">ATP-binding</keyword>
<dbReference type="PANTHER" id="PTHR30195:SF16">
    <property type="entry name" value="TYPE I RESTRICTION ENZYME ENDONUCLEASE SUBUNIT"/>
    <property type="match status" value="1"/>
</dbReference>
<dbReference type="Pfam" id="PF12008">
    <property type="entry name" value="EcoR124_C"/>
    <property type="match status" value="1"/>
</dbReference>
<comment type="similarity">
    <text evidence="2 10">Belongs to the HsdR family.</text>
</comment>
<dbReference type="PANTHER" id="PTHR30195">
    <property type="entry name" value="TYPE I SITE-SPECIFIC DEOXYRIBONUCLEASE PROTEIN SUBUNIT M AND R"/>
    <property type="match status" value="1"/>
</dbReference>
<evidence type="ECO:0000256" key="3">
    <source>
        <dbReference type="ARBA" id="ARBA00022722"/>
    </source>
</evidence>
<dbReference type="EC" id="3.1.21.3" evidence="10"/>
<keyword evidence="7 10" id="KW-0378">Hydrolase</keyword>
<evidence type="ECO:0000256" key="8">
    <source>
        <dbReference type="ARBA" id="ARBA00022840"/>
    </source>
</evidence>
<dbReference type="Pfam" id="PF18766">
    <property type="entry name" value="SWI2_SNF2"/>
    <property type="match status" value="1"/>
</dbReference>
<organism evidence="12 13">
    <name type="scientific">Flavobacterium alvei</name>
    <dbReference type="NCBI Taxonomy" id="2080416"/>
    <lineage>
        <taxon>Bacteria</taxon>
        <taxon>Pseudomonadati</taxon>
        <taxon>Bacteroidota</taxon>
        <taxon>Flavobacteriia</taxon>
        <taxon>Flavobacteriales</taxon>
        <taxon>Flavobacteriaceae</taxon>
        <taxon>Flavobacterium</taxon>
    </lineage>
</organism>
<dbReference type="Pfam" id="PF22679">
    <property type="entry name" value="T1R_D3-like"/>
    <property type="match status" value="1"/>
</dbReference>
<dbReference type="Pfam" id="PF04313">
    <property type="entry name" value="HSDR_N"/>
    <property type="match status" value="1"/>
</dbReference>
<evidence type="ECO:0000256" key="6">
    <source>
        <dbReference type="ARBA" id="ARBA00022759"/>
    </source>
</evidence>
<dbReference type="GO" id="GO:0009035">
    <property type="term" value="F:type I site-specific deoxyribonuclease activity"/>
    <property type="evidence" value="ECO:0007669"/>
    <property type="project" value="UniProtKB-EC"/>
</dbReference>
<gene>
    <name evidence="12" type="ORF">C3L50_07050</name>
</gene>
<feature type="domain" description="Helicase ATP-binding" evidence="11">
    <location>
        <begin position="254"/>
        <end position="420"/>
    </location>
</feature>
<dbReference type="NCBIfam" id="TIGR00348">
    <property type="entry name" value="hsdR"/>
    <property type="match status" value="1"/>
</dbReference>
<dbReference type="PROSITE" id="PS51192">
    <property type="entry name" value="HELICASE_ATP_BIND_1"/>
    <property type="match status" value="1"/>
</dbReference>
<comment type="subunit">
    <text evidence="10">The type I restriction/modification system is composed of three polypeptides R, M and S.</text>
</comment>
<evidence type="ECO:0000256" key="1">
    <source>
        <dbReference type="ARBA" id="ARBA00000851"/>
    </source>
</evidence>
<comment type="catalytic activity">
    <reaction evidence="1 10">
        <text>Endonucleolytic cleavage of DNA to give random double-stranded fragments with terminal 5'-phosphates, ATP is simultaneously hydrolyzed.</text>
        <dbReference type="EC" id="3.1.21.3"/>
    </reaction>
</comment>
<dbReference type="EMBL" id="PQVG01000003">
    <property type="protein sequence ID" value="POY40393.1"/>
    <property type="molecule type" value="Genomic_DNA"/>
</dbReference>
<evidence type="ECO:0000259" key="11">
    <source>
        <dbReference type="PROSITE" id="PS51192"/>
    </source>
</evidence>
<dbReference type="InterPro" id="IPR014001">
    <property type="entry name" value="Helicase_ATP-bd"/>
</dbReference>
<evidence type="ECO:0000256" key="5">
    <source>
        <dbReference type="ARBA" id="ARBA00022747"/>
    </source>
</evidence>
<dbReference type="SMART" id="SM00487">
    <property type="entry name" value="DEXDc"/>
    <property type="match status" value="1"/>
</dbReference>
<evidence type="ECO:0000313" key="12">
    <source>
        <dbReference type="EMBL" id="POY40393.1"/>
    </source>
</evidence>
<dbReference type="InterPro" id="IPR055180">
    <property type="entry name" value="HsdR_RecA-like_helicase_dom_2"/>
</dbReference>
<dbReference type="InterPro" id="IPR027417">
    <property type="entry name" value="P-loop_NTPase"/>
</dbReference>
<dbReference type="InterPro" id="IPR007409">
    <property type="entry name" value="Restrct_endonuc_type1_HsdR_N"/>
</dbReference>
<keyword evidence="3" id="KW-0540">Nuclease</keyword>
<accession>A0A2S5AE52</accession>
<name>A0A2S5AE52_9FLAO</name>
<evidence type="ECO:0000256" key="7">
    <source>
        <dbReference type="ARBA" id="ARBA00022801"/>
    </source>
</evidence>
<evidence type="ECO:0000256" key="2">
    <source>
        <dbReference type="ARBA" id="ARBA00008598"/>
    </source>
</evidence>
<evidence type="ECO:0000256" key="9">
    <source>
        <dbReference type="ARBA" id="ARBA00023125"/>
    </source>
</evidence>
<dbReference type="GO" id="GO:0003677">
    <property type="term" value="F:DNA binding"/>
    <property type="evidence" value="ECO:0007669"/>
    <property type="project" value="UniProtKB-KW"/>
</dbReference>
<dbReference type="InterPro" id="IPR022625">
    <property type="entry name" value="TypeI_RM_Rsu_C"/>
</dbReference>
<keyword evidence="9 10" id="KW-0238">DNA-binding</keyword>
<keyword evidence="4 10" id="KW-0547">Nucleotide-binding</keyword>
<comment type="function">
    <text evidence="10">Subunit R is required for both nuclease and ATPase activities, but not for modification.</text>
</comment>
<dbReference type="AlphaFoldDB" id="A0A2S5AE52"/>
<evidence type="ECO:0000313" key="13">
    <source>
        <dbReference type="Proteomes" id="UP000237310"/>
    </source>
</evidence>
<dbReference type="Gene3D" id="1.20.58.2040">
    <property type="match status" value="1"/>
</dbReference>
<evidence type="ECO:0000256" key="4">
    <source>
        <dbReference type="ARBA" id="ARBA00022741"/>
    </source>
</evidence>
<comment type="caution">
    <text evidence="12">The sequence shown here is derived from an EMBL/GenBank/DDBJ whole genome shotgun (WGS) entry which is preliminary data.</text>
</comment>
<dbReference type="CDD" id="cd22332">
    <property type="entry name" value="HsdR_N"/>
    <property type="match status" value="1"/>
</dbReference>
<dbReference type="SUPFAM" id="SSF52540">
    <property type="entry name" value="P-loop containing nucleoside triphosphate hydrolases"/>
    <property type="match status" value="2"/>
</dbReference>
<keyword evidence="13" id="KW-1185">Reference proteome</keyword>
<dbReference type="InterPro" id="IPR051268">
    <property type="entry name" value="Type-I_R_enzyme_R_subunit"/>
</dbReference>